<feature type="chain" id="PRO_5022765411" evidence="1">
    <location>
        <begin position="27"/>
        <end position="117"/>
    </location>
</feature>
<proteinExistence type="predicted"/>
<accession>A0A5C4NH47</accession>
<dbReference type="EMBL" id="VDFV01000002">
    <property type="protein sequence ID" value="TNC74154.1"/>
    <property type="molecule type" value="Genomic_DNA"/>
</dbReference>
<evidence type="ECO:0000313" key="2">
    <source>
        <dbReference type="EMBL" id="TNC74154.1"/>
    </source>
</evidence>
<organism evidence="2 3">
    <name type="scientific">Rubellimicrobium roseum</name>
    <dbReference type="NCBI Taxonomy" id="687525"/>
    <lineage>
        <taxon>Bacteria</taxon>
        <taxon>Pseudomonadati</taxon>
        <taxon>Pseudomonadota</taxon>
        <taxon>Alphaproteobacteria</taxon>
        <taxon>Rhodobacterales</taxon>
        <taxon>Roseobacteraceae</taxon>
        <taxon>Rubellimicrobium</taxon>
    </lineage>
</organism>
<feature type="signal peptide" evidence="1">
    <location>
        <begin position="1"/>
        <end position="26"/>
    </location>
</feature>
<dbReference type="RefSeq" id="WP_139080116.1">
    <property type="nucleotide sequence ID" value="NZ_VDFV01000002.1"/>
</dbReference>
<dbReference type="Proteomes" id="UP000305709">
    <property type="component" value="Unassembled WGS sequence"/>
</dbReference>
<name>A0A5C4NH47_9RHOB</name>
<sequence length="117" mass="12457">MPRSPHAMLRALVAGAFLDAPVSAAAAVQVVEVCAEYVGTGAKYRVEANILSGSDLNRETGSLSYTPYSTYVVIFWGSGQASVIELDISYGPGPLGSRGVDQQGYRWSISTSTMFCR</sequence>
<gene>
    <name evidence="2" type="ORF">FHG71_02880</name>
</gene>
<protein>
    <submittedName>
        <fullName evidence="2">Uncharacterized protein</fullName>
    </submittedName>
</protein>
<dbReference type="AlphaFoldDB" id="A0A5C4NH47"/>
<reference evidence="2 3" key="1">
    <citation type="submission" date="2019-06" db="EMBL/GenBank/DDBJ databases">
        <authorList>
            <person name="Jiang L."/>
        </authorList>
    </citation>
    <scope>NUCLEOTIDE SEQUENCE [LARGE SCALE GENOMIC DNA]</scope>
    <source>
        <strain evidence="2 3">YIM 48858</strain>
    </source>
</reference>
<keyword evidence="3" id="KW-1185">Reference proteome</keyword>
<comment type="caution">
    <text evidence="2">The sequence shown here is derived from an EMBL/GenBank/DDBJ whole genome shotgun (WGS) entry which is preliminary data.</text>
</comment>
<evidence type="ECO:0000256" key="1">
    <source>
        <dbReference type="SAM" id="SignalP"/>
    </source>
</evidence>
<dbReference type="OrthoDB" id="6647736at2"/>
<keyword evidence="1" id="KW-0732">Signal</keyword>
<evidence type="ECO:0000313" key="3">
    <source>
        <dbReference type="Proteomes" id="UP000305709"/>
    </source>
</evidence>